<feature type="transmembrane region" description="Helical" evidence="1">
    <location>
        <begin position="180"/>
        <end position="201"/>
    </location>
</feature>
<dbReference type="EMBL" id="QMQB01000226">
    <property type="protein sequence ID" value="RLE11639.1"/>
    <property type="molecule type" value="Genomic_DNA"/>
</dbReference>
<evidence type="ECO:0000313" key="3">
    <source>
        <dbReference type="Proteomes" id="UP000267654"/>
    </source>
</evidence>
<reference evidence="2 3" key="1">
    <citation type="submission" date="2018-06" db="EMBL/GenBank/DDBJ databases">
        <title>Extensive metabolic versatility and redundancy in microbially diverse, dynamic hydrothermal sediments.</title>
        <authorList>
            <person name="Dombrowski N."/>
            <person name="Teske A."/>
            <person name="Baker B.J."/>
        </authorList>
    </citation>
    <scope>NUCLEOTIDE SEQUENCE [LARGE SCALE GENOMIC DNA]</scope>
    <source>
        <strain evidence="2">B19_G9</strain>
    </source>
</reference>
<organism evidence="2 3">
    <name type="scientific">Aerophobetes bacterium</name>
    <dbReference type="NCBI Taxonomy" id="2030807"/>
    <lineage>
        <taxon>Bacteria</taxon>
        <taxon>Candidatus Aerophobota</taxon>
    </lineage>
</organism>
<name>A0A662DBW2_UNCAE</name>
<keyword evidence="1" id="KW-0472">Membrane</keyword>
<keyword evidence="1" id="KW-0812">Transmembrane</keyword>
<dbReference type="Proteomes" id="UP000267654">
    <property type="component" value="Unassembled WGS sequence"/>
</dbReference>
<proteinExistence type="predicted"/>
<feature type="transmembrane region" description="Helical" evidence="1">
    <location>
        <begin position="140"/>
        <end position="160"/>
    </location>
</feature>
<dbReference type="AlphaFoldDB" id="A0A662DBW2"/>
<keyword evidence="1" id="KW-1133">Transmembrane helix</keyword>
<gene>
    <name evidence="2" type="ORF">DRI96_05870</name>
</gene>
<comment type="caution">
    <text evidence="2">The sequence shown here is derived from an EMBL/GenBank/DDBJ whole genome shotgun (WGS) entry which is preliminary data.</text>
</comment>
<protein>
    <submittedName>
        <fullName evidence="2">Uncharacterized protein</fullName>
    </submittedName>
</protein>
<accession>A0A662DBW2</accession>
<evidence type="ECO:0000313" key="2">
    <source>
        <dbReference type="EMBL" id="RLE11639.1"/>
    </source>
</evidence>
<feature type="transmembrane region" description="Helical" evidence="1">
    <location>
        <begin position="69"/>
        <end position="88"/>
    </location>
</feature>
<feature type="transmembrane region" description="Helical" evidence="1">
    <location>
        <begin position="41"/>
        <end position="62"/>
    </location>
</feature>
<evidence type="ECO:0000256" key="1">
    <source>
        <dbReference type="SAM" id="Phobius"/>
    </source>
</evidence>
<sequence length="206" mass="24223">MKRVALFAIIGISYLFLLRTVGTFYQHIFRENLTLVQITKALALLAVLAVVFFFACFLRYCLRKNRTELKGATVFVLIGYILMTGLYLKDLLSLFNVSGIFSPYFIEPFIPLVGSLSLLVFFIVFYKNPLTKSRKNAERFLIFPVIGATIDLAIRSFILLRYFWFRDVKWLANLPDKFKIIVTPLVFFSFLMIFYFFIYFYKYAEK</sequence>
<feature type="transmembrane region" description="Helical" evidence="1">
    <location>
        <begin position="108"/>
        <end position="128"/>
    </location>
</feature>